<proteinExistence type="predicted"/>
<reference evidence="2 3" key="1">
    <citation type="submission" date="2023-08" db="EMBL/GenBank/DDBJ databases">
        <title>Oxalobacteraceae gen .nov., isolated from river sludge outside the plant.</title>
        <authorList>
            <person name="Zhao S.Y."/>
        </authorList>
    </citation>
    <scope>NUCLEOTIDE SEQUENCE [LARGE SCALE GENOMIC DNA]</scope>
    <source>
        <strain evidence="2 3">R-40</strain>
    </source>
</reference>
<organism evidence="2 3">
    <name type="scientific">Keguizhuia sedimenti</name>
    <dbReference type="NCBI Taxonomy" id="3064264"/>
    <lineage>
        <taxon>Bacteria</taxon>
        <taxon>Pseudomonadati</taxon>
        <taxon>Pseudomonadota</taxon>
        <taxon>Betaproteobacteria</taxon>
        <taxon>Burkholderiales</taxon>
        <taxon>Oxalobacteraceae</taxon>
        <taxon>Keguizhuia</taxon>
    </lineage>
</organism>
<dbReference type="InterPro" id="IPR038740">
    <property type="entry name" value="BioF2-like_GNAT_dom"/>
</dbReference>
<dbReference type="Pfam" id="PF13480">
    <property type="entry name" value="Acetyltransf_6"/>
    <property type="match status" value="1"/>
</dbReference>
<accession>A0ABU1BTL6</accession>
<keyword evidence="2" id="KW-0808">Transferase</keyword>
<comment type="caution">
    <text evidence="2">The sequence shown here is derived from an EMBL/GenBank/DDBJ whole genome shotgun (WGS) entry which is preliminary data.</text>
</comment>
<sequence>MTNNNVPLMQQAIEPASDTPSHPTSFSAEFHDSAIPAHAEQALHSLYGNVYSSMPHFRVYGGLDGANTFILRKGQVPVAVFLFRLTEHSAHILNEGMDVDDLAITQFANFVFQRYESVDFIAFKGVAHSIKNLAYPFSQCSCTDDSVISLPESSDAYLQALGKATRKNIKQYLNRLKREYPTFDFHVHDGRTVDEHLIRKIIALNRVRFEKKGKVSGVTAEEEERIIQMIRACGIVGAISIDGVPCAGSLVYCIGEHYHSWLKAHDPAYDDYRLGLVGSFLMISECIRRGGKTFHLMWGREPHKALLNSELRTFSNLTVYRNHAAALRNCSVLFSQVYQHSMRQGKLWLLEMERGSGKMSFPIKAGLNGMRKIKTWLPHRS</sequence>
<keyword evidence="2" id="KW-0012">Acyltransferase</keyword>
<dbReference type="GO" id="GO:0016746">
    <property type="term" value="F:acyltransferase activity"/>
    <property type="evidence" value="ECO:0007669"/>
    <property type="project" value="UniProtKB-KW"/>
</dbReference>
<evidence type="ECO:0000259" key="1">
    <source>
        <dbReference type="Pfam" id="PF13480"/>
    </source>
</evidence>
<evidence type="ECO:0000313" key="2">
    <source>
        <dbReference type="EMBL" id="MDQ9172376.1"/>
    </source>
</evidence>
<dbReference type="Gene3D" id="3.40.630.30">
    <property type="match status" value="1"/>
</dbReference>
<dbReference type="InterPro" id="IPR016181">
    <property type="entry name" value="Acyl_CoA_acyltransferase"/>
</dbReference>
<dbReference type="EMBL" id="JAUYVH010000023">
    <property type="protein sequence ID" value="MDQ9172376.1"/>
    <property type="molecule type" value="Genomic_DNA"/>
</dbReference>
<gene>
    <name evidence="2" type="ORF">Q8A64_18370</name>
</gene>
<dbReference type="SUPFAM" id="SSF55729">
    <property type="entry name" value="Acyl-CoA N-acyltransferases (Nat)"/>
    <property type="match status" value="1"/>
</dbReference>
<evidence type="ECO:0000313" key="3">
    <source>
        <dbReference type="Proteomes" id="UP001225596"/>
    </source>
</evidence>
<dbReference type="RefSeq" id="WP_338438424.1">
    <property type="nucleotide sequence ID" value="NZ_JAUYVH010000023.1"/>
</dbReference>
<keyword evidence="3" id="KW-1185">Reference proteome</keyword>
<dbReference type="Proteomes" id="UP001225596">
    <property type="component" value="Unassembled WGS sequence"/>
</dbReference>
<feature type="domain" description="BioF2-like acetyltransferase" evidence="1">
    <location>
        <begin position="164"/>
        <end position="304"/>
    </location>
</feature>
<dbReference type="EC" id="2.3.1.-" evidence="2"/>
<protein>
    <submittedName>
        <fullName evidence="2">GNAT family N-acetyltransferase</fullName>
        <ecNumber evidence="2">2.3.1.-</ecNumber>
    </submittedName>
</protein>
<name>A0ABU1BTL6_9BURK</name>